<dbReference type="EMBL" id="JAHRHJ020000009">
    <property type="protein sequence ID" value="KAH9302190.1"/>
    <property type="molecule type" value="Genomic_DNA"/>
</dbReference>
<gene>
    <name evidence="1" type="ORF">KI387_013773</name>
</gene>
<evidence type="ECO:0000313" key="2">
    <source>
        <dbReference type="Proteomes" id="UP000824469"/>
    </source>
</evidence>
<sequence>IPEHKKRDFEYLGFKGEEIMQGRDVNKVETPLIVAELEKPQVLEELGEPPEVYLGTSLVKSQLNVDPFFTTLVIKDKLLHNCMFDSGASCNVMPLE</sequence>
<reference evidence="1 2" key="1">
    <citation type="journal article" date="2021" name="Nat. Plants">
        <title>The Taxus genome provides insights into paclitaxel biosynthesis.</title>
        <authorList>
            <person name="Xiong X."/>
            <person name="Gou J."/>
            <person name="Liao Q."/>
            <person name="Li Y."/>
            <person name="Zhou Q."/>
            <person name="Bi G."/>
            <person name="Li C."/>
            <person name="Du R."/>
            <person name="Wang X."/>
            <person name="Sun T."/>
            <person name="Guo L."/>
            <person name="Liang H."/>
            <person name="Lu P."/>
            <person name="Wu Y."/>
            <person name="Zhang Z."/>
            <person name="Ro D.K."/>
            <person name="Shang Y."/>
            <person name="Huang S."/>
            <person name="Yan J."/>
        </authorList>
    </citation>
    <scope>NUCLEOTIDE SEQUENCE [LARGE SCALE GENOMIC DNA]</scope>
    <source>
        <strain evidence="1">Ta-2019</strain>
    </source>
</reference>
<dbReference type="Proteomes" id="UP000824469">
    <property type="component" value="Unassembled WGS sequence"/>
</dbReference>
<accession>A0AA38CKJ5</accession>
<dbReference type="AlphaFoldDB" id="A0AA38CKJ5"/>
<feature type="non-terminal residue" evidence="1">
    <location>
        <position position="1"/>
    </location>
</feature>
<proteinExistence type="predicted"/>
<name>A0AA38CKJ5_TAXCH</name>
<protein>
    <submittedName>
        <fullName evidence="1">Uncharacterized protein</fullName>
    </submittedName>
</protein>
<feature type="non-terminal residue" evidence="1">
    <location>
        <position position="96"/>
    </location>
</feature>
<evidence type="ECO:0000313" key="1">
    <source>
        <dbReference type="EMBL" id="KAH9302190.1"/>
    </source>
</evidence>
<organism evidence="1 2">
    <name type="scientific">Taxus chinensis</name>
    <name type="common">Chinese yew</name>
    <name type="synonym">Taxus wallichiana var. chinensis</name>
    <dbReference type="NCBI Taxonomy" id="29808"/>
    <lineage>
        <taxon>Eukaryota</taxon>
        <taxon>Viridiplantae</taxon>
        <taxon>Streptophyta</taxon>
        <taxon>Embryophyta</taxon>
        <taxon>Tracheophyta</taxon>
        <taxon>Spermatophyta</taxon>
        <taxon>Pinopsida</taxon>
        <taxon>Pinidae</taxon>
        <taxon>Conifers II</taxon>
        <taxon>Cupressales</taxon>
        <taxon>Taxaceae</taxon>
        <taxon>Taxus</taxon>
    </lineage>
</organism>
<keyword evidence="2" id="KW-1185">Reference proteome</keyword>
<comment type="caution">
    <text evidence="1">The sequence shown here is derived from an EMBL/GenBank/DDBJ whole genome shotgun (WGS) entry which is preliminary data.</text>
</comment>